<sequence>MPEASIFWNDCMLVETTYVFDSRGSFKADIIETLTSVNTDNSRAVPANIVIQPYSRNQLTFRLAKLPKQEYLLVLFLSILTPSAH</sequence>
<accession>A0A016UAA1</accession>
<keyword evidence="2" id="KW-1185">Reference proteome</keyword>
<protein>
    <submittedName>
        <fullName evidence="1">Uncharacterized protein</fullName>
    </submittedName>
</protein>
<comment type="caution">
    <text evidence="1">The sequence shown here is derived from an EMBL/GenBank/DDBJ whole genome shotgun (WGS) entry which is preliminary data.</text>
</comment>
<dbReference type="AlphaFoldDB" id="A0A016UAA1"/>
<name>A0A016UAA1_9BILA</name>
<dbReference type="EMBL" id="JARK01001386">
    <property type="protein sequence ID" value="EYC11508.1"/>
    <property type="molecule type" value="Genomic_DNA"/>
</dbReference>
<proteinExistence type="predicted"/>
<evidence type="ECO:0000313" key="2">
    <source>
        <dbReference type="Proteomes" id="UP000024635"/>
    </source>
</evidence>
<gene>
    <name evidence="1" type="primary">Acey_s0050.g1950</name>
    <name evidence="1" type="ORF">Y032_0050g1950</name>
</gene>
<dbReference type="Proteomes" id="UP000024635">
    <property type="component" value="Unassembled WGS sequence"/>
</dbReference>
<reference evidence="2" key="1">
    <citation type="journal article" date="2015" name="Nat. Genet.">
        <title>The genome and transcriptome of the zoonotic hookworm Ancylostoma ceylanicum identify infection-specific gene families.</title>
        <authorList>
            <person name="Schwarz E.M."/>
            <person name="Hu Y."/>
            <person name="Antoshechkin I."/>
            <person name="Miller M.M."/>
            <person name="Sternberg P.W."/>
            <person name="Aroian R.V."/>
        </authorList>
    </citation>
    <scope>NUCLEOTIDE SEQUENCE</scope>
    <source>
        <strain evidence="2">HY135</strain>
    </source>
</reference>
<organism evidence="1 2">
    <name type="scientific">Ancylostoma ceylanicum</name>
    <dbReference type="NCBI Taxonomy" id="53326"/>
    <lineage>
        <taxon>Eukaryota</taxon>
        <taxon>Metazoa</taxon>
        <taxon>Ecdysozoa</taxon>
        <taxon>Nematoda</taxon>
        <taxon>Chromadorea</taxon>
        <taxon>Rhabditida</taxon>
        <taxon>Rhabditina</taxon>
        <taxon>Rhabditomorpha</taxon>
        <taxon>Strongyloidea</taxon>
        <taxon>Ancylostomatidae</taxon>
        <taxon>Ancylostomatinae</taxon>
        <taxon>Ancylostoma</taxon>
    </lineage>
</organism>
<evidence type="ECO:0000313" key="1">
    <source>
        <dbReference type="EMBL" id="EYC11508.1"/>
    </source>
</evidence>